<dbReference type="AlphaFoldDB" id="A0A7D9EQK2"/>
<evidence type="ECO:0000313" key="1">
    <source>
        <dbReference type="EMBL" id="CAB4015495.1"/>
    </source>
</evidence>
<keyword evidence="2" id="KW-1185">Reference proteome</keyword>
<proteinExistence type="predicted"/>
<accession>A0A7D9EQK2</accession>
<reference evidence="1" key="1">
    <citation type="submission" date="2020-04" db="EMBL/GenBank/DDBJ databases">
        <authorList>
            <person name="Alioto T."/>
            <person name="Alioto T."/>
            <person name="Gomez Garrido J."/>
        </authorList>
    </citation>
    <scope>NUCLEOTIDE SEQUENCE</scope>
    <source>
        <strain evidence="1">A484AB</strain>
    </source>
</reference>
<gene>
    <name evidence="1" type="ORF">PACLA_8A015074</name>
</gene>
<comment type="caution">
    <text evidence="1">The sequence shown here is derived from an EMBL/GenBank/DDBJ whole genome shotgun (WGS) entry which is preliminary data.</text>
</comment>
<dbReference type="EMBL" id="CACRXK020008736">
    <property type="protein sequence ID" value="CAB4015495.1"/>
    <property type="molecule type" value="Genomic_DNA"/>
</dbReference>
<name>A0A7D9EQK2_PARCT</name>
<dbReference type="Proteomes" id="UP001152795">
    <property type="component" value="Unassembled WGS sequence"/>
</dbReference>
<protein>
    <submittedName>
        <fullName evidence="1">Uncharacterized protein</fullName>
    </submittedName>
</protein>
<evidence type="ECO:0000313" key="2">
    <source>
        <dbReference type="Proteomes" id="UP001152795"/>
    </source>
</evidence>
<sequence length="115" mass="12861">VQNGIEKAWGSKHYVLNPFQILCPLCGEIRVLSKMNQPQEIVAHIKECKGNSLPSAREIAIKRFQAWKENNFVTEVQLNNVAKLIPDLFENHSVIISKPMVRAAVLARGIDEGAV</sequence>
<feature type="non-terminal residue" evidence="1">
    <location>
        <position position="1"/>
    </location>
</feature>
<organism evidence="1 2">
    <name type="scientific">Paramuricea clavata</name>
    <name type="common">Red gorgonian</name>
    <name type="synonym">Violescent sea-whip</name>
    <dbReference type="NCBI Taxonomy" id="317549"/>
    <lineage>
        <taxon>Eukaryota</taxon>
        <taxon>Metazoa</taxon>
        <taxon>Cnidaria</taxon>
        <taxon>Anthozoa</taxon>
        <taxon>Octocorallia</taxon>
        <taxon>Malacalcyonacea</taxon>
        <taxon>Plexauridae</taxon>
        <taxon>Paramuricea</taxon>
    </lineage>
</organism>